<dbReference type="Pfam" id="PF12309">
    <property type="entry name" value="KBP_C"/>
    <property type="match status" value="1"/>
</dbReference>
<dbReference type="KEGG" id="dqu:106745014"/>
<keyword evidence="4" id="KW-0963">Cytoplasm</keyword>
<dbReference type="InterPro" id="IPR022083">
    <property type="entry name" value="KBP"/>
</dbReference>
<dbReference type="PANTHER" id="PTHR46321">
    <property type="entry name" value="KIF1-BINDING PROTEIN"/>
    <property type="match status" value="1"/>
</dbReference>
<name>A0A6P3XBG6_DINQU</name>
<evidence type="ECO:0000256" key="2">
    <source>
        <dbReference type="ARBA" id="ARBA00010305"/>
    </source>
</evidence>
<accession>A0A6P3XBG6</accession>
<protein>
    <recommendedName>
        <fullName evidence="3">KIF-binding protein</fullName>
    </recommendedName>
</protein>
<dbReference type="GO" id="GO:0005856">
    <property type="term" value="C:cytoskeleton"/>
    <property type="evidence" value="ECO:0007669"/>
    <property type="project" value="UniProtKB-SubCell"/>
</dbReference>
<evidence type="ECO:0000313" key="7">
    <source>
        <dbReference type="RefSeq" id="XP_014475716.1"/>
    </source>
</evidence>
<dbReference type="GeneID" id="106745014"/>
<sequence length="532" mass="62287">MSIRFFAKMSVDSTRESKLVDAVSITDAELTKTTEITAMRVNEEYRALLKLTIDLHANIEDKLSVEHIETLREIEIQLKKFHCTFNSQDAHFDDGIVLAQIYLKLSEIYGKDNKKERLYIAREYAMQCVKLVEGKELDRKVIITAVLAFFSLQNISIQLQNLEEMEQFARKLHKLYWTYTGEKEDYPAPIDVPAVIGIETKGNDETYTIHVMDQTYLYALQSMLYYYYCCSDESSSTEDEDYNIVLITCEHKILKKMLKTSLLPVDYYGWVSFASNLSIEFSKRRRFSEARNHLAVASLVVKKFHDEKYIKIDEKENQERRATICNEFTDISALLAVSWAKYGNTLLRSSAERLLHEEDVTNFATQSPKLLFANLETELQDFTDLIGDTYIVDYKDAKTVFRRVIKWLEEARKHIVSGKHTKIYIELSRNIFKAYKYFAYYEREKDDRIKLYKQRKDTLHDILKSLNVDDNIDARKNILRLLLLASYSLLDIMTEDLEPYDTLNAKLSVEIDKLVKQIVHISETYMYTIGKQ</sequence>
<organism evidence="6 7">
    <name type="scientific">Dinoponera quadriceps</name>
    <name type="common">South American ant</name>
    <dbReference type="NCBI Taxonomy" id="609295"/>
    <lineage>
        <taxon>Eukaryota</taxon>
        <taxon>Metazoa</taxon>
        <taxon>Ecdysozoa</taxon>
        <taxon>Arthropoda</taxon>
        <taxon>Hexapoda</taxon>
        <taxon>Insecta</taxon>
        <taxon>Pterygota</taxon>
        <taxon>Neoptera</taxon>
        <taxon>Endopterygota</taxon>
        <taxon>Hymenoptera</taxon>
        <taxon>Apocrita</taxon>
        <taxon>Aculeata</taxon>
        <taxon>Formicoidea</taxon>
        <taxon>Formicidae</taxon>
        <taxon>Ponerinae</taxon>
        <taxon>Ponerini</taxon>
        <taxon>Dinoponera</taxon>
    </lineage>
</organism>
<comment type="subcellular location">
    <subcellularLocation>
        <location evidence="1">Cytoplasm</location>
        <location evidence="1">Cytoskeleton</location>
    </subcellularLocation>
</comment>
<reference evidence="7" key="1">
    <citation type="submission" date="2025-08" db="UniProtKB">
        <authorList>
            <consortium name="RefSeq"/>
        </authorList>
    </citation>
    <scope>IDENTIFICATION</scope>
</reference>
<dbReference type="OrthoDB" id="7554052at2759"/>
<evidence type="ECO:0000256" key="5">
    <source>
        <dbReference type="ARBA" id="ARBA00023212"/>
    </source>
</evidence>
<dbReference type="RefSeq" id="XP_014475716.1">
    <property type="nucleotide sequence ID" value="XM_014620230.1"/>
</dbReference>
<evidence type="ECO:0000256" key="3">
    <source>
        <dbReference type="ARBA" id="ARBA00016840"/>
    </source>
</evidence>
<evidence type="ECO:0000313" key="6">
    <source>
        <dbReference type="Proteomes" id="UP000515204"/>
    </source>
</evidence>
<proteinExistence type="inferred from homology"/>
<evidence type="ECO:0000256" key="1">
    <source>
        <dbReference type="ARBA" id="ARBA00004245"/>
    </source>
</evidence>
<dbReference type="Proteomes" id="UP000515204">
    <property type="component" value="Unplaced"/>
</dbReference>
<comment type="similarity">
    <text evidence="2">Belongs to the KIF-binding protein family.</text>
</comment>
<dbReference type="AlphaFoldDB" id="A0A6P3XBG6"/>
<keyword evidence="6" id="KW-1185">Reference proteome</keyword>
<dbReference type="PANTHER" id="PTHR46321:SF1">
    <property type="entry name" value="KIF-BINDING PROTEIN"/>
    <property type="match status" value="1"/>
</dbReference>
<gene>
    <name evidence="7" type="primary">LOC106745014</name>
</gene>
<keyword evidence="5" id="KW-0206">Cytoskeleton</keyword>
<evidence type="ECO:0000256" key="4">
    <source>
        <dbReference type="ARBA" id="ARBA00022490"/>
    </source>
</evidence>